<dbReference type="Proteomes" id="UP000699462">
    <property type="component" value="Unassembled WGS sequence"/>
</dbReference>
<dbReference type="InterPro" id="IPR018247">
    <property type="entry name" value="EF_Hand_1_Ca_BS"/>
</dbReference>
<comment type="caution">
    <text evidence="4">The sequence shown here is derived from an EMBL/GenBank/DDBJ whole genome shotgun (WGS) entry which is preliminary data.</text>
</comment>
<protein>
    <recommendedName>
        <fullName evidence="3">EF-hand domain-containing protein</fullName>
    </recommendedName>
</protein>
<evidence type="ECO:0000313" key="4">
    <source>
        <dbReference type="EMBL" id="KAF8565387.1"/>
    </source>
</evidence>
<evidence type="ECO:0000256" key="1">
    <source>
        <dbReference type="ARBA" id="ARBA00022837"/>
    </source>
</evidence>
<reference evidence="4 5" key="1">
    <citation type="submission" date="2019-07" db="EMBL/GenBank/DDBJ databases">
        <title>Annotation for the trematode Paragonimus westermani.</title>
        <authorList>
            <person name="Choi Y.-J."/>
        </authorList>
    </citation>
    <scope>NUCLEOTIDE SEQUENCE [LARGE SCALE GENOMIC DNA]</scope>
    <source>
        <strain evidence="4">180907_Pwestermani</strain>
    </source>
</reference>
<dbReference type="EMBL" id="JTDF01006842">
    <property type="protein sequence ID" value="KAF8565387.1"/>
    <property type="molecule type" value="Genomic_DNA"/>
</dbReference>
<dbReference type="PROSITE" id="PS00018">
    <property type="entry name" value="EF_HAND_1"/>
    <property type="match status" value="1"/>
</dbReference>
<dbReference type="SUPFAM" id="SSF47473">
    <property type="entry name" value="EF-hand"/>
    <property type="match status" value="1"/>
</dbReference>
<dbReference type="AlphaFoldDB" id="A0A8T0DF46"/>
<dbReference type="PROSITE" id="PS50222">
    <property type="entry name" value="EF_HAND_2"/>
    <property type="match status" value="1"/>
</dbReference>
<feature type="chain" id="PRO_5035778518" description="EF-hand domain-containing protein" evidence="2">
    <location>
        <begin position="28"/>
        <end position="133"/>
    </location>
</feature>
<proteinExistence type="predicted"/>
<keyword evidence="1" id="KW-0106">Calcium</keyword>
<feature type="domain" description="EF-hand" evidence="3">
    <location>
        <begin position="59"/>
        <end position="94"/>
    </location>
</feature>
<keyword evidence="5" id="KW-1185">Reference proteome</keyword>
<keyword evidence="2" id="KW-0732">Signal</keyword>
<gene>
    <name evidence="4" type="ORF">P879_10638</name>
</gene>
<dbReference type="GO" id="GO:0005509">
    <property type="term" value="F:calcium ion binding"/>
    <property type="evidence" value="ECO:0007669"/>
    <property type="project" value="InterPro"/>
</dbReference>
<feature type="signal peptide" evidence="2">
    <location>
        <begin position="1"/>
        <end position="27"/>
    </location>
</feature>
<dbReference type="OrthoDB" id="293868at2759"/>
<dbReference type="InterPro" id="IPR002048">
    <property type="entry name" value="EF_hand_dom"/>
</dbReference>
<dbReference type="InterPro" id="IPR011992">
    <property type="entry name" value="EF-hand-dom_pair"/>
</dbReference>
<evidence type="ECO:0000259" key="3">
    <source>
        <dbReference type="PROSITE" id="PS50222"/>
    </source>
</evidence>
<name>A0A8T0DF46_9TREM</name>
<accession>A0A8T0DF46</accession>
<sequence length="133" mass="15196">MLIHTSLMKPSCTLFLAVCLTLQFAHQHTVPHSPLPGKSEMSVGGSLEWTKQNITDIARIKSIVDWLIVKIDLNGDRNISFSELRNWIYHVVVTSARREAMLGWKLIKKANDTVMNWEEYLSSFYGLYNGKPC</sequence>
<evidence type="ECO:0000256" key="2">
    <source>
        <dbReference type="SAM" id="SignalP"/>
    </source>
</evidence>
<evidence type="ECO:0000313" key="5">
    <source>
        <dbReference type="Proteomes" id="UP000699462"/>
    </source>
</evidence>
<organism evidence="4 5">
    <name type="scientific">Paragonimus westermani</name>
    <dbReference type="NCBI Taxonomy" id="34504"/>
    <lineage>
        <taxon>Eukaryota</taxon>
        <taxon>Metazoa</taxon>
        <taxon>Spiralia</taxon>
        <taxon>Lophotrochozoa</taxon>
        <taxon>Platyhelminthes</taxon>
        <taxon>Trematoda</taxon>
        <taxon>Digenea</taxon>
        <taxon>Plagiorchiida</taxon>
        <taxon>Troglotremata</taxon>
        <taxon>Troglotrematidae</taxon>
        <taxon>Paragonimus</taxon>
    </lineage>
</organism>